<evidence type="ECO:0000313" key="3">
    <source>
        <dbReference type="Proteomes" id="UP001652338"/>
    </source>
</evidence>
<comment type="caution">
    <text evidence="2">The sequence shown here is derived from an EMBL/GenBank/DDBJ whole genome shotgun (WGS) entry which is preliminary data.</text>
</comment>
<gene>
    <name evidence="2" type="ORF">OCV47_05700</name>
</gene>
<organism evidence="2 3">
    <name type="scientific">Muricoprocola aceti</name>
    <dbReference type="NCBI Taxonomy" id="2981772"/>
    <lineage>
        <taxon>Bacteria</taxon>
        <taxon>Bacillati</taxon>
        <taxon>Bacillota</taxon>
        <taxon>Clostridia</taxon>
        <taxon>Lachnospirales</taxon>
        <taxon>Lachnospiraceae</taxon>
        <taxon>Muricoprocola</taxon>
    </lineage>
</organism>
<evidence type="ECO:0008006" key="4">
    <source>
        <dbReference type="Google" id="ProtNLM"/>
    </source>
</evidence>
<keyword evidence="3" id="KW-1185">Reference proteome</keyword>
<keyword evidence="1" id="KW-0812">Transmembrane</keyword>
<keyword evidence="1" id="KW-0472">Membrane</keyword>
<protein>
    <recommendedName>
        <fullName evidence="4">NADH dehydrogenase subunit 6</fullName>
    </recommendedName>
</protein>
<sequence length="57" mass="6028">MSKETAALLTAVLLVIGVVILTAAFISVIGLWCYADTILSLVTLVSGVLVLIWILNL</sequence>
<dbReference type="RefSeq" id="WP_262654277.1">
    <property type="nucleotide sequence ID" value="NZ_JAOQKE010000004.1"/>
</dbReference>
<evidence type="ECO:0000313" key="2">
    <source>
        <dbReference type="EMBL" id="MCU6724847.1"/>
    </source>
</evidence>
<feature type="transmembrane region" description="Helical" evidence="1">
    <location>
        <begin position="38"/>
        <end position="55"/>
    </location>
</feature>
<name>A0ABT2SK21_9FIRM</name>
<dbReference type="EMBL" id="JAOQKE010000004">
    <property type="protein sequence ID" value="MCU6724847.1"/>
    <property type="molecule type" value="Genomic_DNA"/>
</dbReference>
<evidence type="ECO:0000256" key="1">
    <source>
        <dbReference type="SAM" id="Phobius"/>
    </source>
</evidence>
<proteinExistence type="predicted"/>
<keyword evidence="1" id="KW-1133">Transmembrane helix</keyword>
<dbReference type="Proteomes" id="UP001652338">
    <property type="component" value="Unassembled WGS sequence"/>
</dbReference>
<feature type="transmembrane region" description="Helical" evidence="1">
    <location>
        <begin position="7"/>
        <end position="32"/>
    </location>
</feature>
<reference evidence="2 3" key="1">
    <citation type="journal article" date="2021" name="ISME Commun">
        <title>Automated analysis of genomic sequences facilitates high-throughput and comprehensive description of bacteria.</title>
        <authorList>
            <person name="Hitch T.C.A."/>
        </authorList>
    </citation>
    <scope>NUCLEOTIDE SEQUENCE [LARGE SCALE GENOMIC DNA]</scope>
    <source>
        <strain evidence="2 3">Sanger_29</strain>
    </source>
</reference>
<accession>A0ABT2SK21</accession>